<organism evidence="2 3">
    <name type="scientific">Amanita thiersii Skay4041</name>
    <dbReference type="NCBI Taxonomy" id="703135"/>
    <lineage>
        <taxon>Eukaryota</taxon>
        <taxon>Fungi</taxon>
        <taxon>Dikarya</taxon>
        <taxon>Basidiomycota</taxon>
        <taxon>Agaricomycotina</taxon>
        <taxon>Agaricomycetes</taxon>
        <taxon>Agaricomycetidae</taxon>
        <taxon>Agaricales</taxon>
        <taxon>Pluteineae</taxon>
        <taxon>Amanitaceae</taxon>
        <taxon>Amanita</taxon>
    </lineage>
</organism>
<accession>A0A2A9N5U1</accession>
<dbReference type="AlphaFoldDB" id="A0A2A9N5U1"/>
<dbReference type="Proteomes" id="UP000242287">
    <property type="component" value="Unassembled WGS sequence"/>
</dbReference>
<name>A0A2A9N5U1_9AGAR</name>
<gene>
    <name evidence="2" type="ORF">AMATHDRAFT_10996</name>
</gene>
<sequence>MTPIKTSKMPPYDLRQFPLQEPSNRKSNLMASTHMTYYMKSPKDALNPQP</sequence>
<evidence type="ECO:0000256" key="1">
    <source>
        <dbReference type="SAM" id="MobiDB-lite"/>
    </source>
</evidence>
<feature type="region of interest" description="Disordered" evidence="1">
    <location>
        <begin position="1"/>
        <end position="27"/>
    </location>
</feature>
<reference evidence="2 3" key="1">
    <citation type="submission" date="2014-02" db="EMBL/GenBank/DDBJ databases">
        <title>Transposable element dynamics among asymbiotic and ectomycorrhizal Amanita fungi.</title>
        <authorList>
            <consortium name="DOE Joint Genome Institute"/>
            <person name="Hess J."/>
            <person name="Skrede I."/>
            <person name="Wolfe B."/>
            <person name="LaButti K."/>
            <person name="Ohm R.A."/>
            <person name="Grigoriev I.V."/>
            <person name="Pringle A."/>
        </authorList>
    </citation>
    <scope>NUCLEOTIDE SEQUENCE [LARGE SCALE GENOMIC DNA]</scope>
    <source>
        <strain evidence="2 3">SKay4041</strain>
    </source>
</reference>
<proteinExistence type="predicted"/>
<keyword evidence="3" id="KW-1185">Reference proteome</keyword>
<dbReference type="EMBL" id="KZ302943">
    <property type="protein sequence ID" value="PFH44745.1"/>
    <property type="molecule type" value="Genomic_DNA"/>
</dbReference>
<evidence type="ECO:0000313" key="2">
    <source>
        <dbReference type="EMBL" id="PFH44745.1"/>
    </source>
</evidence>
<protein>
    <submittedName>
        <fullName evidence="2">Uncharacterized protein</fullName>
    </submittedName>
</protein>
<evidence type="ECO:0000313" key="3">
    <source>
        <dbReference type="Proteomes" id="UP000242287"/>
    </source>
</evidence>